<comment type="subcellular location">
    <subcellularLocation>
        <location evidence="1">Cell membrane</location>
        <topology evidence="1">Multi-pass membrane protein</topology>
    </subcellularLocation>
</comment>
<feature type="transmembrane region" description="Helical" evidence="8">
    <location>
        <begin position="20"/>
        <end position="39"/>
    </location>
</feature>
<reference evidence="9 10" key="1">
    <citation type="submission" date="2017-01" db="EMBL/GenBank/DDBJ databases">
        <title>Draft sequence of Acidihalobacter ferrooxidans strain DSM 14175 (strain V8).</title>
        <authorList>
            <person name="Khaleque H.N."/>
            <person name="Ramsay J.P."/>
            <person name="Murphy R.J.T."/>
            <person name="Kaksonen A.H."/>
            <person name="Boxall N.J."/>
            <person name="Watkin E.L.J."/>
        </authorList>
    </citation>
    <scope>NUCLEOTIDE SEQUENCE [LARGE SCALE GENOMIC DNA]</scope>
    <source>
        <strain evidence="9 10">V8</strain>
    </source>
</reference>
<dbReference type="STRING" id="1765967.BW247_01990"/>
<keyword evidence="7" id="KW-0862">Zinc</keyword>
<dbReference type="GO" id="GO:0005886">
    <property type="term" value="C:plasma membrane"/>
    <property type="evidence" value="ECO:0007669"/>
    <property type="project" value="UniProtKB-SubCell"/>
</dbReference>
<keyword evidence="3" id="KW-1003">Cell membrane</keyword>
<evidence type="ECO:0000313" key="10">
    <source>
        <dbReference type="Proteomes" id="UP000243807"/>
    </source>
</evidence>
<dbReference type="Proteomes" id="UP000243807">
    <property type="component" value="Chromosome"/>
</dbReference>
<evidence type="ECO:0000256" key="7">
    <source>
        <dbReference type="PIRSR" id="PIRSR604254-1"/>
    </source>
</evidence>
<dbReference type="InterPro" id="IPR005744">
    <property type="entry name" value="Hy-lIII"/>
</dbReference>
<evidence type="ECO:0000256" key="6">
    <source>
        <dbReference type="ARBA" id="ARBA00023136"/>
    </source>
</evidence>
<feature type="transmembrane region" description="Helical" evidence="8">
    <location>
        <begin position="198"/>
        <end position="216"/>
    </location>
</feature>
<feature type="transmembrane region" description="Helical" evidence="8">
    <location>
        <begin position="165"/>
        <end position="186"/>
    </location>
</feature>
<feature type="transmembrane region" description="Helical" evidence="8">
    <location>
        <begin position="111"/>
        <end position="131"/>
    </location>
</feature>
<dbReference type="NCBIfam" id="TIGR01065">
    <property type="entry name" value="hlyIII"/>
    <property type="match status" value="1"/>
</dbReference>
<dbReference type="PANTHER" id="PTHR20855:SF3">
    <property type="entry name" value="LD03007P"/>
    <property type="match status" value="1"/>
</dbReference>
<protein>
    <submittedName>
        <fullName evidence="9">Hemolysin III</fullName>
    </submittedName>
</protein>
<comment type="similarity">
    <text evidence="2">Belongs to the UPF0073 (Hly-III) family.</text>
</comment>
<evidence type="ECO:0000256" key="4">
    <source>
        <dbReference type="ARBA" id="ARBA00022692"/>
    </source>
</evidence>
<dbReference type="Pfam" id="PF03006">
    <property type="entry name" value="HlyIII"/>
    <property type="match status" value="1"/>
</dbReference>
<feature type="binding site" evidence="7">
    <location>
        <position position="72"/>
    </location>
    <ligand>
        <name>Zn(2+)</name>
        <dbReference type="ChEBI" id="CHEBI:29105"/>
    </ligand>
</feature>
<accession>A0A1P8UE03</accession>
<dbReference type="RefSeq" id="WP_076835369.1">
    <property type="nucleotide sequence ID" value="NZ_CP019434.1"/>
</dbReference>
<sequence length="219" mass="23562">MSTAQESDEPARYGAGEEIANTLTHGIGLTLAIAGLILLDVLAARHGVRHVVAVSIYGASLILMYGASTFYHAVPQPRLKSILRHVDHASIFILIAGSYTPFALINLYGPWGWSLLGITWTLAALGLLLATSLRQRRGLAVALYIALGWAVVIAIKPLLASVAPGGIALLIAGGLAYTSGTLFYGWRRLPYHHAIWHVFVLLGSMLHFLAVLFYVIPVD</sequence>
<proteinExistence type="inferred from homology"/>
<gene>
    <name evidence="9" type="ORF">BW247_01990</name>
</gene>
<keyword evidence="4 8" id="KW-0812">Transmembrane</keyword>
<dbReference type="GO" id="GO:0046872">
    <property type="term" value="F:metal ion binding"/>
    <property type="evidence" value="ECO:0007669"/>
    <property type="project" value="UniProtKB-KW"/>
</dbReference>
<keyword evidence="5 8" id="KW-1133">Transmembrane helix</keyword>
<dbReference type="PANTHER" id="PTHR20855">
    <property type="entry name" value="ADIPOR/PROGESTIN RECEPTOR-RELATED"/>
    <property type="match status" value="1"/>
</dbReference>
<keyword evidence="10" id="KW-1185">Reference proteome</keyword>
<feature type="transmembrane region" description="Helical" evidence="8">
    <location>
        <begin position="86"/>
        <end position="105"/>
    </location>
</feature>
<evidence type="ECO:0000256" key="2">
    <source>
        <dbReference type="ARBA" id="ARBA00008488"/>
    </source>
</evidence>
<feature type="binding site" evidence="7">
    <location>
        <position position="197"/>
    </location>
    <ligand>
        <name>Zn(2+)</name>
        <dbReference type="ChEBI" id="CHEBI:29105"/>
    </ligand>
</feature>
<dbReference type="OrthoDB" id="9813689at2"/>
<feature type="binding site" evidence="7">
    <location>
        <position position="193"/>
    </location>
    <ligand>
        <name>Zn(2+)</name>
        <dbReference type="ChEBI" id="CHEBI:29105"/>
    </ligand>
</feature>
<evidence type="ECO:0000256" key="5">
    <source>
        <dbReference type="ARBA" id="ARBA00022989"/>
    </source>
</evidence>
<evidence type="ECO:0000256" key="8">
    <source>
        <dbReference type="SAM" id="Phobius"/>
    </source>
</evidence>
<evidence type="ECO:0000256" key="3">
    <source>
        <dbReference type="ARBA" id="ARBA00022475"/>
    </source>
</evidence>
<dbReference type="KEGG" id="afy:BW247_01990"/>
<dbReference type="EMBL" id="CP019434">
    <property type="protein sequence ID" value="APZ42019.1"/>
    <property type="molecule type" value="Genomic_DNA"/>
</dbReference>
<keyword evidence="7" id="KW-0479">Metal-binding</keyword>
<dbReference type="InterPro" id="IPR004254">
    <property type="entry name" value="AdipoR/HlyIII-related"/>
</dbReference>
<organism evidence="9 10">
    <name type="scientific">Acidihalobacter ferrooxydans</name>
    <dbReference type="NCBI Taxonomy" id="1765967"/>
    <lineage>
        <taxon>Bacteria</taxon>
        <taxon>Pseudomonadati</taxon>
        <taxon>Pseudomonadota</taxon>
        <taxon>Gammaproteobacteria</taxon>
        <taxon>Chromatiales</taxon>
        <taxon>Ectothiorhodospiraceae</taxon>
        <taxon>Acidihalobacter</taxon>
    </lineage>
</organism>
<evidence type="ECO:0000313" key="9">
    <source>
        <dbReference type="EMBL" id="APZ42019.1"/>
    </source>
</evidence>
<evidence type="ECO:0000256" key="1">
    <source>
        <dbReference type="ARBA" id="ARBA00004651"/>
    </source>
</evidence>
<name>A0A1P8UE03_9GAMM</name>
<feature type="transmembrane region" description="Helical" evidence="8">
    <location>
        <begin position="138"/>
        <end position="159"/>
    </location>
</feature>
<keyword evidence="6 8" id="KW-0472">Membrane</keyword>
<dbReference type="GO" id="GO:0140911">
    <property type="term" value="F:pore-forming activity"/>
    <property type="evidence" value="ECO:0007669"/>
    <property type="project" value="InterPro"/>
</dbReference>
<feature type="transmembrane region" description="Helical" evidence="8">
    <location>
        <begin position="51"/>
        <end position="74"/>
    </location>
</feature>
<dbReference type="AlphaFoldDB" id="A0A1P8UE03"/>